<dbReference type="OrthoDB" id="694709at2759"/>
<sequence>MFLTEKYHALLPFHHHRKAPPSPSPAVVAASDASSGSRFEAALAARLGTLLPLLASSSPLALLARVADLLAATLADAAPALLAGAGGDASAAAVAEHLEAGVALLDACNAIAARVDRLRRRRLLARFALHLLSPPQPLSASSTARARAALADRAAVDPNSPPLPSIPFHPPRRHKPAAAAARVLLAVNAVSSLAASAAAAILDHSNTKTTTLLVPVTSNLPWAEPFNAVSISLSALALSSASTTEADAEEESVGKLASALENEEGSDEAAVRAAAKEVEARTEELAARLDRLSDAVNGVFRAALRLRDAELGTFMAAGPALQTPRK</sequence>
<evidence type="ECO:0000313" key="2">
    <source>
        <dbReference type="EnsemblPlants" id="KQJ85254"/>
    </source>
</evidence>
<accession>I1J3A0</accession>
<reference evidence="1" key="2">
    <citation type="submission" date="2017-06" db="EMBL/GenBank/DDBJ databases">
        <title>WGS assembly of Brachypodium distachyon.</title>
        <authorList>
            <consortium name="The International Brachypodium Initiative"/>
            <person name="Lucas S."/>
            <person name="Harmon-Smith M."/>
            <person name="Lail K."/>
            <person name="Tice H."/>
            <person name="Grimwood J."/>
            <person name="Bruce D."/>
            <person name="Barry K."/>
            <person name="Shu S."/>
            <person name="Lindquist E."/>
            <person name="Wang M."/>
            <person name="Pitluck S."/>
            <person name="Vogel J.P."/>
            <person name="Garvin D.F."/>
            <person name="Mockler T.C."/>
            <person name="Schmutz J."/>
            <person name="Rokhsar D."/>
            <person name="Bevan M.W."/>
        </authorList>
    </citation>
    <scope>NUCLEOTIDE SEQUENCE</scope>
    <source>
        <strain evidence="1">Bd21</strain>
    </source>
</reference>
<dbReference type="OMA" id="FPWTEAF"/>
<reference evidence="2" key="3">
    <citation type="submission" date="2018-08" db="UniProtKB">
        <authorList>
            <consortium name="EnsemblPlants"/>
        </authorList>
    </citation>
    <scope>IDENTIFICATION</scope>
    <source>
        <strain evidence="2">cv. Bd21</strain>
    </source>
</reference>
<dbReference type="AlphaFoldDB" id="I1J3A0"/>
<dbReference type="PANTHER" id="PTHR31509">
    <property type="entry name" value="BPS1-LIKE PROTEIN"/>
    <property type="match status" value="1"/>
</dbReference>
<evidence type="ECO:0000313" key="1">
    <source>
        <dbReference type="EMBL" id="KQJ85254.1"/>
    </source>
</evidence>
<evidence type="ECO:0000313" key="3">
    <source>
        <dbReference type="Proteomes" id="UP000008810"/>
    </source>
</evidence>
<dbReference type="Proteomes" id="UP000008810">
    <property type="component" value="Chromosome 5"/>
</dbReference>
<proteinExistence type="predicted"/>
<dbReference type="Gramene" id="KQJ85254">
    <property type="protein sequence ID" value="KQJ85254"/>
    <property type="gene ID" value="BRADI_5g25900v3"/>
</dbReference>
<dbReference type="EMBL" id="CM000884">
    <property type="protein sequence ID" value="KQJ85254.1"/>
    <property type="molecule type" value="Genomic_DNA"/>
</dbReference>
<dbReference type="RefSeq" id="XP_003579466.1">
    <property type="nucleotide sequence ID" value="XM_003579418.4"/>
</dbReference>
<dbReference type="GeneID" id="100835482"/>
<keyword evidence="3" id="KW-1185">Reference proteome</keyword>
<dbReference type="eggNOG" id="ENOG502S123">
    <property type="taxonomic scope" value="Eukaryota"/>
</dbReference>
<dbReference type="KEGG" id="bdi:100835482"/>
<protein>
    <submittedName>
        <fullName evidence="1 2">Uncharacterized protein</fullName>
    </submittedName>
</protein>
<organism evidence="2">
    <name type="scientific">Brachypodium distachyon</name>
    <name type="common">Purple false brome</name>
    <name type="synonym">Trachynia distachya</name>
    <dbReference type="NCBI Taxonomy" id="15368"/>
    <lineage>
        <taxon>Eukaryota</taxon>
        <taxon>Viridiplantae</taxon>
        <taxon>Streptophyta</taxon>
        <taxon>Embryophyta</taxon>
        <taxon>Tracheophyta</taxon>
        <taxon>Spermatophyta</taxon>
        <taxon>Magnoliopsida</taxon>
        <taxon>Liliopsida</taxon>
        <taxon>Poales</taxon>
        <taxon>Poaceae</taxon>
        <taxon>BOP clade</taxon>
        <taxon>Pooideae</taxon>
        <taxon>Stipodae</taxon>
        <taxon>Brachypodieae</taxon>
        <taxon>Brachypodium</taxon>
    </lineage>
</organism>
<dbReference type="STRING" id="15368.I1J3A0"/>
<dbReference type="HOGENOM" id="CLU_867103_0_0_1"/>
<name>I1J3A0_BRADI</name>
<dbReference type="EnsemblPlants" id="KQJ85254">
    <property type="protein sequence ID" value="KQJ85254"/>
    <property type="gene ID" value="BRADI_5g25900v3"/>
</dbReference>
<gene>
    <name evidence="2" type="primary">LOC100835482</name>
    <name evidence="1" type="ORF">BRADI_5g25900v3</name>
</gene>
<reference evidence="1 2" key="1">
    <citation type="journal article" date="2010" name="Nature">
        <title>Genome sequencing and analysis of the model grass Brachypodium distachyon.</title>
        <authorList>
            <consortium name="International Brachypodium Initiative"/>
        </authorList>
    </citation>
    <scope>NUCLEOTIDE SEQUENCE [LARGE SCALE GENOMIC DNA]</scope>
    <source>
        <strain evidence="1">Bd21</strain>
        <strain evidence="2">cv. Bd21</strain>
    </source>
</reference>